<dbReference type="Proteomes" id="UP000593562">
    <property type="component" value="Unassembled WGS sequence"/>
</dbReference>
<evidence type="ECO:0000256" key="3">
    <source>
        <dbReference type="ARBA" id="ARBA00022857"/>
    </source>
</evidence>
<evidence type="ECO:0000313" key="10">
    <source>
        <dbReference type="Proteomes" id="UP000593562"/>
    </source>
</evidence>
<dbReference type="GO" id="GO:0016020">
    <property type="term" value="C:membrane"/>
    <property type="evidence" value="ECO:0007669"/>
    <property type="project" value="UniProtKB-SubCell"/>
</dbReference>
<gene>
    <name evidence="9" type="ORF">HS088_TW19G00572</name>
</gene>
<keyword evidence="7" id="KW-1133">Transmembrane helix</keyword>
<name>A0A7J7CA27_TRIWF</name>
<dbReference type="FunCoup" id="A0A7J7CA27">
    <property type="interactions" value="91"/>
</dbReference>
<evidence type="ECO:0000256" key="4">
    <source>
        <dbReference type="ARBA" id="ARBA00022968"/>
    </source>
</evidence>
<comment type="subcellular location">
    <subcellularLocation>
        <location evidence="1">Membrane</location>
        <topology evidence="1">Single-pass type II membrane protein</topology>
    </subcellularLocation>
</comment>
<sequence>MELIHDVLNILAPPVVFIFLILFYPPYLVYQFLSYMKKSLTKEDVRGKVVLITGASSGIGEHIAYEYAKRGARLVLAARREDRLLAVADKALKLGSLDVKVIRADVAKVEDCKQLIEEALNHFGHLDHLVNNAGIERHGLFEDINQITDFVPIMDINFWGSAYCTHFAVPHLKKTKGKIVVIASSASWSPTPGLNIYNASKAAQVSFFETLRTEFGGSIGVTIVLPGVIESEMANSVMLAQSGLGVLPVESTGRCAKAIVNSACRGDMFLTEPSWVGVGFLQKVLCPELFEWTYHQHFVKRMRKLMKEKLV</sequence>
<dbReference type="PANTHER" id="PTHR43391:SF76">
    <property type="entry name" value="11-BETA-HYDROXYSTEROID DEHYDROGENASE-LIKE 2-RELATED"/>
    <property type="match status" value="1"/>
</dbReference>
<proteinExistence type="inferred from homology"/>
<evidence type="ECO:0000313" key="9">
    <source>
        <dbReference type="EMBL" id="KAF5730969.1"/>
    </source>
</evidence>
<keyword evidence="7" id="KW-0812">Transmembrane</keyword>
<feature type="domain" description="Ketoreductase" evidence="8">
    <location>
        <begin position="48"/>
        <end position="232"/>
    </location>
</feature>
<protein>
    <submittedName>
        <fullName evidence="9">11-beta-hydroxysteroid dehydrogenase-like 4A</fullName>
    </submittedName>
</protein>
<evidence type="ECO:0000256" key="5">
    <source>
        <dbReference type="ARBA" id="ARBA00023002"/>
    </source>
</evidence>
<evidence type="ECO:0000256" key="1">
    <source>
        <dbReference type="ARBA" id="ARBA00004606"/>
    </source>
</evidence>
<dbReference type="EMBL" id="JAAARO010000019">
    <property type="protein sequence ID" value="KAF5730969.1"/>
    <property type="molecule type" value="Genomic_DNA"/>
</dbReference>
<dbReference type="InterPro" id="IPR036291">
    <property type="entry name" value="NAD(P)-bd_dom_sf"/>
</dbReference>
<dbReference type="NCBIfam" id="NF004825">
    <property type="entry name" value="PRK06181.1"/>
    <property type="match status" value="1"/>
</dbReference>
<dbReference type="Gene3D" id="3.40.50.720">
    <property type="entry name" value="NAD(P)-binding Rossmann-like Domain"/>
    <property type="match status" value="1"/>
</dbReference>
<evidence type="ECO:0000256" key="6">
    <source>
        <dbReference type="RuleBase" id="RU000363"/>
    </source>
</evidence>
<dbReference type="PANTHER" id="PTHR43391">
    <property type="entry name" value="RETINOL DEHYDROGENASE-RELATED"/>
    <property type="match status" value="1"/>
</dbReference>
<keyword evidence="7" id="KW-0472">Membrane</keyword>
<organism evidence="9 10">
    <name type="scientific">Tripterygium wilfordii</name>
    <name type="common">Thunder God vine</name>
    <dbReference type="NCBI Taxonomy" id="458696"/>
    <lineage>
        <taxon>Eukaryota</taxon>
        <taxon>Viridiplantae</taxon>
        <taxon>Streptophyta</taxon>
        <taxon>Embryophyta</taxon>
        <taxon>Tracheophyta</taxon>
        <taxon>Spermatophyta</taxon>
        <taxon>Magnoliopsida</taxon>
        <taxon>eudicotyledons</taxon>
        <taxon>Gunneridae</taxon>
        <taxon>Pentapetalae</taxon>
        <taxon>rosids</taxon>
        <taxon>fabids</taxon>
        <taxon>Celastrales</taxon>
        <taxon>Celastraceae</taxon>
        <taxon>Tripterygium</taxon>
    </lineage>
</organism>
<keyword evidence="5" id="KW-0560">Oxidoreductase</keyword>
<dbReference type="PRINTS" id="PR00080">
    <property type="entry name" value="SDRFAMILY"/>
</dbReference>
<reference evidence="9 10" key="1">
    <citation type="journal article" date="2020" name="Nat. Commun.">
        <title>Genome of Tripterygium wilfordii and identification of cytochrome P450 involved in triptolide biosynthesis.</title>
        <authorList>
            <person name="Tu L."/>
            <person name="Su P."/>
            <person name="Zhang Z."/>
            <person name="Gao L."/>
            <person name="Wang J."/>
            <person name="Hu T."/>
            <person name="Zhou J."/>
            <person name="Zhang Y."/>
            <person name="Zhao Y."/>
            <person name="Liu Y."/>
            <person name="Song Y."/>
            <person name="Tong Y."/>
            <person name="Lu Y."/>
            <person name="Yang J."/>
            <person name="Xu C."/>
            <person name="Jia M."/>
            <person name="Peters R.J."/>
            <person name="Huang L."/>
            <person name="Gao W."/>
        </authorList>
    </citation>
    <scope>NUCLEOTIDE SEQUENCE [LARGE SCALE GENOMIC DNA]</scope>
    <source>
        <strain evidence="10">cv. XIE 37</strain>
        <tissue evidence="9">Leaf</tissue>
    </source>
</reference>
<dbReference type="GO" id="GO:0005829">
    <property type="term" value="C:cytosol"/>
    <property type="evidence" value="ECO:0007669"/>
    <property type="project" value="TreeGrafter"/>
</dbReference>
<comment type="caution">
    <text evidence="9">The sequence shown here is derived from an EMBL/GenBank/DDBJ whole genome shotgun (WGS) entry which is preliminary data.</text>
</comment>
<dbReference type="InterPro" id="IPR057326">
    <property type="entry name" value="KR_dom"/>
</dbReference>
<dbReference type="PRINTS" id="PR00081">
    <property type="entry name" value="GDHRDH"/>
</dbReference>
<dbReference type="InterPro" id="IPR002347">
    <property type="entry name" value="SDR_fam"/>
</dbReference>
<keyword evidence="4" id="KW-0735">Signal-anchor</keyword>
<keyword evidence="10" id="KW-1185">Reference proteome</keyword>
<comment type="similarity">
    <text evidence="2 6">Belongs to the short-chain dehydrogenases/reductases (SDR) family.</text>
</comment>
<keyword evidence="3" id="KW-0521">NADP</keyword>
<dbReference type="Pfam" id="PF00106">
    <property type="entry name" value="adh_short"/>
    <property type="match status" value="1"/>
</dbReference>
<feature type="transmembrane region" description="Helical" evidence="7">
    <location>
        <begin position="12"/>
        <end position="33"/>
    </location>
</feature>
<dbReference type="SMART" id="SM00822">
    <property type="entry name" value="PKS_KR"/>
    <property type="match status" value="1"/>
</dbReference>
<dbReference type="GO" id="GO:0016491">
    <property type="term" value="F:oxidoreductase activity"/>
    <property type="evidence" value="ECO:0007669"/>
    <property type="project" value="UniProtKB-KW"/>
</dbReference>
<dbReference type="OrthoDB" id="47007at2759"/>
<dbReference type="AlphaFoldDB" id="A0A7J7CA27"/>
<dbReference type="SUPFAM" id="SSF51735">
    <property type="entry name" value="NAD(P)-binding Rossmann-fold domains"/>
    <property type="match status" value="1"/>
</dbReference>
<evidence type="ECO:0000256" key="2">
    <source>
        <dbReference type="ARBA" id="ARBA00006484"/>
    </source>
</evidence>
<evidence type="ECO:0000256" key="7">
    <source>
        <dbReference type="SAM" id="Phobius"/>
    </source>
</evidence>
<dbReference type="InParanoid" id="A0A7J7CA27"/>
<accession>A0A7J7CA27</accession>
<evidence type="ECO:0000259" key="8">
    <source>
        <dbReference type="SMART" id="SM00822"/>
    </source>
</evidence>